<keyword evidence="3" id="KW-0378">Hydrolase</keyword>
<feature type="transmembrane region" description="Helical" evidence="1">
    <location>
        <begin position="159"/>
        <end position="179"/>
    </location>
</feature>
<dbReference type="AlphaFoldDB" id="A0A1I2SDY5"/>
<dbReference type="Proteomes" id="UP000199229">
    <property type="component" value="Unassembled WGS sequence"/>
</dbReference>
<dbReference type="GO" id="GO:0016787">
    <property type="term" value="F:hydrolase activity"/>
    <property type="evidence" value="ECO:0007669"/>
    <property type="project" value="UniProtKB-KW"/>
</dbReference>
<keyword evidence="1" id="KW-1133">Transmembrane helix</keyword>
<keyword evidence="3" id="KW-0012">Acyltransferase</keyword>
<keyword evidence="1" id="KW-0472">Membrane</keyword>
<reference evidence="4" key="1">
    <citation type="submission" date="2016-10" db="EMBL/GenBank/DDBJ databases">
        <authorList>
            <person name="Varghese N."/>
            <person name="Submissions S."/>
        </authorList>
    </citation>
    <scope>NUCLEOTIDE SEQUENCE [LARGE SCALE GENOMIC DNA]</scope>
    <source>
        <strain evidence="4">Gh-105</strain>
    </source>
</reference>
<dbReference type="OrthoDB" id="9796461at2"/>
<evidence type="ECO:0000313" key="4">
    <source>
        <dbReference type="Proteomes" id="UP000199229"/>
    </source>
</evidence>
<evidence type="ECO:0000259" key="2">
    <source>
        <dbReference type="Pfam" id="PF01757"/>
    </source>
</evidence>
<dbReference type="InterPro" id="IPR050879">
    <property type="entry name" value="Acyltransferase_3"/>
</dbReference>
<feature type="transmembrane region" description="Helical" evidence="1">
    <location>
        <begin position="57"/>
        <end position="80"/>
    </location>
</feature>
<proteinExistence type="predicted"/>
<feature type="transmembrane region" description="Helical" evidence="1">
    <location>
        <begin position="347"/>
        <end position="370"/>
    </location>
</feature>
<dbReference type="RefSeq" id="WP_143103687.1">
    <property type="nucleotide sequence ID" value="NZ_FOPM01000004.1"/>
</dbReference>
<feature type="transmembrane region" description="Helical" evidence="1">
    <location>
        <begin position="256"/>
        <end position="274"/>
    </location>
</feature>
<dbReference type="InterPro" id="IPR002656">
    <property type="entry name" value="Acyl_transf_3_dom"/>
</dbReference>
<feature type="transmembrane region" description="Helical" evidence="1">
    <location>
        <begin position="227"/>
        <end position="249"/>
    </location>
</feature>
<dbReference type="PANTHER" id="PTHR23028:SF53">
    <property type="entry name" value="ACYL_TRANSF_3 DOMAIN-CONTAINING PROTEIN"/>
    <property type="match status" value="1"/>
</dbReference>
<dbReference type="EMBL" id="FOPM01000004">
    <property type="protein sequence ID" value="SFG50653.1"/>
    <property type="molecule type" value="Genomic_DNA"/>
</dbReference>
<evidence type="ECO:0000256" key="1">
    <source>
        <dbReference type="SAM" id="Phobius"/>
    </source>
</evidence>
<dbReference type="GO" id="GO:0016747">
    <property type="term" value="F:acyltransferase activity, transferring groups other than amino-acyl groups"/>
    <property type="evidence" value="ECO:0007669"/>
    <property type="project" value="InterPro"/>
</dbReference>
<keyword evidence="1" id="KW-0812">Transmembrane</keyword>
<dbReference type="Pfam" id="PF01757">
    <property type="entry name" value="Acyl_transf_3"/>
    <property type="match status" value="1"/>
</dbReference>
<feature type="transmembrane region" description="Helical" evidence="1">
    <location>
        <begin position="186"/>
        <end position="207"/>
    </location>
</feature>
<accession>A0A1I2SDY5</accession>
<feature type="transmembrane region" description="Helical" evidence="1">
    <location>
        <begin position="313"/>
        <end position="335"/>
    </location>
</feature>
<dbReference type="GO" id="GO:0016020">
    <property type="term" value="C:membrane"/>
    <property type="evidence" value="ECO:0007669"/>
    <property type="project" value="TreeGrafter"/>
</dbReference>
<feature type="transmembrane region" description="Helical" evidence="1">
    <location>
        <begin position="100"/>
        <end position="121"/>
    </location>
</feature>
<dbReference type="STRING" id="582675.SAMN05192565_104182"/>
<feature type="transmembrane region" description="Helical" evidence="1">
    <location>
        <begin position="280"/>
        <end position="301"/>
    </location>
</feature>
<dbReference type="PANTHER" id="PTHR23028">
    <property type="entry name" value="ACETYLTRANSFERASE"/>
    <property type="match status" value="1"/>
</dbReference>
<gene>
    <name evidence="3" type="ORF">SAMN05192565_104182</name>
</gene>
<sequence>MSPAVSPSDMDRPAPAGPHPAVEPLPALTSLRFLAAAYVLAFHFAGYELSRAAMPNAIFLGYSGVTFFFLLSGFILAYNYQRVDLSERPALARFLRARIARVYPVYLLALAIGLPSFVAWTLKTVPPLQTLMAASAVLAPLGLHAWVPGAACALDCPSWSVSTELFFYAAFPLLLPLVLRRPGATALVTLTAWAVGVTLAILAWALYAPGLSLIAPTTDAANLLSQAIKYNPLLRLPEFVAGLLLFALWRRVRLPVWSLLTGAGVAAAFLVGNVEAIPEVLMHNGLTALVWAPVILAGAQIRSGPLTAGWFEFLGRISFALYLLHVPVYALVSSLDRILLGGRLAGLPWLVVGLAALLSLAAATAVHLRVEEPARRRLLRPRARRQAATALPSA</sequence>
<keyword evidence="3" id="KW-0808">Transferase</keyword>
<dbReference type="GO" id="GO:0009103">
    <property type="term" value="P:lipopolysaccharide biosynthetic process"/>
    <property type="evidence" value="ECO:0007669"/>
    <property type="project" value="TreeGrafter"/>
</dbReference>
<evidence type="ECO:0000313" key="3">
    <source>
        <dbReference type="EMBL" id="SFG50653.1"/>
    </source>
</evidence>
<protein>
    <submittedName>
        <fullName evidence="3">Peptidoglycan/LPS O-acetylase OafA/YrhL, contains acyltransferase and SGNH-hydrolase domains</fullName>
    </submittedName>
</protein>
<feature type="domain" description="Acyltransferase 3" evidence="2">
    <location>
        <begin position="27"/>
        <end position="365"/>
    </location>
</feature>
<organism evidence="3 4">
    <name type="scientific">Methylobacterium gossipiicola</name>
    <dbReference type="NCBI Taxonomy" id="582675"/>
    <lineage>
        <taxon>Bacteria</taxon>
        <taxon>Pseudomonadati</taxon>
        <taxon>Pseudomonadota</taxon>
        <taxon>Alphaproteobacteria</taxon>
        <taxon>Hyphomicrobiales</taxon>
        <taxon>Methylobacteriaceae</taxon>
        <taxon>Methylobacterium</taxon>
    </lineage>
</organism>
<keyword evidence="4" id="KW-1185">Reference proteome</keyword>
<name>A0A1I2SDY5_9HYPH</name>